<dbReference type="Pfam" id="PF00155">
    <property type="entry name" value="Aminotran_1_2"/>
    <property type="match status" value="1"/>
</dbReference>
<dbReference type="InterPro" id="IPR015421">
    <property type="entry name" value="PyrdxlP-dep_Trfase_major"/>
</dbReference>
<dbReference type="InterPro" id="IPR051798">
    <property type="entry name" value="Class-II_PLP-Dep_Aminotrans"/>
</dbReference>
<comment type="similarity">
    <text evidence="5">Belongs to the class-II pyridoxal-phosphate-dependent aminotransferase family. MalY/PatB cystathionine beta-lyase subfamily.</text>
</comment>
<dbReference type="InterPro" id="IPR027619">
    <property type="entry name" value="C-S_lyase_PatB-like"/>
</dbReference>
<dbReference type="Gene3D" id="3.40.640.10">
    <property type="entry name" value="Type I PLP-dependent aspartate aminotransferase-like (Major domain)"/>
    <property type="match status" value="1"/>
</dbReference>
<keyword evidence="4 7" id="KW-0456">Lyase</keyword>
<evidence type="ECO:0000256" key="5">
    <source>
        <dbReference type="ARBA" id="ARBA00037974"/>
    </source>
</evidence>
<dbReference type="Proteomes" id="UP000838308">
    <property type="component" value="Unassembled WGS sequence"/>
</dbReference>
<dbReference type="InterPro" id="IPR004839">
    <property type="entry name" value="Aminotransferase_I/II_large"/>
</dbReference>
<organism evidence="7 8">
    <name type="scientific">Neobacillus rhizosphaerae</name>
    <dbReference type="NCBI Taxonomy" id="2880965"/>
    <lineage>
        <taxon>Bacteria</taxon>
        <taxon>Bacillati</taxon>
        <taxon>Bacillota</taxon>
        <taxon>Bacilli</taxon>
        <taxon>Bacillales</taxon>
        <taxon>Bacillaceae</taxon>
        <taxon>Neobacillus</taxon>
    </lineage>
</organism>
<evidence type="ECO:0000256" key="1">
    <source>
        <dbReference type="ARBA" id="ARBA00001933"/>
    </source>
</evidence>
<evidence type="ECO:0000313" key="8">
    <source>
        <dbReference type="Proteomes" id="UP000838308"/>
    </source>
</evidence>
<gene>
    <name evidence="7" type="primary">patB_1</name>
    <name evidence="7" type="ORF">BACCIP111895_01529</name>
</gene>
<reference evidence="7" key="1">
    <citation type="submission" date="2022-04" db="EMBL/GenBank/DDBJ databases">
        <authorList>
            <person name="Criscuolo A."/>
        </authorList>
    </citation>
    <scope>NUCLEOTIDE SEQUENCE</scope>
    <source>
        <strain evidence="7">CIP111895</strain>
    </source>
</reference>
<proteinExistence type="inferred from homology"/>
<dbReference type="PANTHER" id="PTHR43525:SF1">
    <property type="entry name" value="PROTEIN MALY"/>
    <property type="match status" value="1"/>
</dbReference>
<keyword evidence="3" id="KW-0663">Pyridoxal phosphate</keyword>
<evidence type="ECO:0000313" key="7">
    <source>
        <dbReference type="EMBL" id="CAH2714366.1"/>
    </source>
</evidence>
<name>A0ABM9EP45_9BACI</name>
<dbReference type="EC" id="4.4.1.13" evidence="2"/>
<dbReference type="NCBIfam" id="TIGR04350">
    <property type="entry name" value="C_S_lyase_PatB"/>
    <property type="match status" value="1"/>
</dbReference>
<accession>A0ABM9EP45</accession>
<dbReference type="GO" id="GO:0047804">
    <property type="term" value="F:cysteine-S-conjugate beta-lyase activity"/>
    <property type="evidence" value="ECO:0007669"/>
    <property type="project" value="UniProtKB-EC"/>
</dbReference>
<comment type="caution">
    <text evidence="7">The sequence shown here is derived from an EMBL/GenBank/DDBJ whole genome shotgun (WGS) entry which is preliminary data.</text>
</comment>
<dbReference type="RefSeq" id="WP_248734694.1">
    <property type="nucleotide sequence ID" value="NZ_CALBWS010000007.1"/>
</dbReference>
<dbReference type="SUPFAM" id="SSF53383">
    <property type="entry name" value="PLP-dependent transferases"/>
    <property type="match status" value="1"/>
</dbReference>
<keyword evidence="8" id="KW-1185">Reference proteome</keyword>
<dbReference type="PANTHER" id="PTHR43525">
    <property type="entry name" value="PROTEIN MALY"/>
    <property type="match status" value="1"/>
</dbReference>
<dbReference type="InterPro" id="IPR015424">
    <property type="entry name" value="PyrdxlP-dep_Trfase"/>
</dbReference>
<evidence type="ECO:0000256" key="3">
    <source>
        <dbReference type="ARBA" id="ARBA00022898"/>
    </source>
</evidence>
<protein>
    <recommendedName>
        <fullName evidence="2">cysteine-S-conjugate beta-lyase</fullName>
        <ecNumber evidence="2">4.4.1.13</ecNumber>
    </recommendedName>
</protein>
<evidence type="ECO:0000256" key="2">
    <source>
        <dbReference type="ARBA" id="ARBA00012224"/>
    </source>
</evidence>
<feature type="domain" description="Aminotransferase class I/classII large" evidence="6">
    <location>
        <begin position="38"/>
        <end position="382"/>
    </location>
</feature>
<sequence length="387" mass="44223">MSIFNEKIDRLKTSSVKWELTKEIYGEEDLWPMWVADMDFKPPQAVLRAIQNRVEHGVFGYTFVPSSTAEAIEAWLVKRQQWKIKPSWLLYCSGVVQAISAAIQTFTKEGDRVLLQSPVYTPFFEMINKNNRTVVNSPLTLINGKYEIDFVRFEKALQEGCKLFLLCSPHNPSGRVWTKDELLKIGELCLEYNCLILSDEIHSDIIYKNFQHQPIASLSDELSERVITLIAPSKTFNLAGLQASAVIIKNETLRGQFNETLKRQGFFTINTFGIIGMEAAYREGEAWLEDLIDYLQENKEFAFTYLREHLPEINCIEPEGTYLLWLDCRKLGLGDQELHNSLIQKGKLALEPGTKYGPGGEGFLRMNIACPKADLIEGLERLKKALK</sequence>
<dbReference type="InterPro" id="IPR015422">
    <property type="entry name" value="PyrdxlP-dep_Trfase_small"/>
</dbReference>
<comment type="cofactor">
    <cofactor evidence="1">
        <name>pyridoxal 5'-phosphate</name>
        <dbReference type="ChEBI" id="CHEBI:597326"/>
    </cofactor>
</comment>
<dbReference type="Gene3D" id="3.90.1150.10">
    <property type="entry name" value="Aspartate Aminotransferase, domain 1"/>
    <property type="match status" value="1"/>
</dbReference>
<dbReference type="EMBL" id="CALBWS010000007">
    <property type="protein sequence ID" value="CAH2714366.1"/>
    <property type="molecule type" value="Genomic_DNA"/>
</dbReference>
<dbReference type="CDD" id="cd00609">
    <property type="entry name" value="AAT_like"/>
    <property type="match status" value="1"/>
</dbReference>
<evidence type="ECO:0000259" key="6">
    <source>
        <dbReference type="Pfam" id="PF00155"/>
    </source>
</evidence>
<evidence type="ECO:0000256" key="4">
    <source>
        <dbReference type="ARBA" id="ARBA00023239"/>
    </source>
</evidence>